<dbReference type="AlphaFoldDB" id="W1DU41"/>
<dbReference type="Pfam" id="PF25873">
    <property type="entry name" value="WHD_MalT"/>
    <property type="match status" value="1"/>
</dbReference>
<sequence>MLERPRLLQLLNPVQQCRLGVVCAGAGFGKTTLLAQWHQQMVAQGERIAWLSLDEDDDDVWQFIPYLLQALRPLYADWDADFWRDMEEQKLSSSEQLLAGLINQLHYCPHDVYLIIDDFHVINDRGVYEAVGYLIKHAPAALHLIIGSRFHPNLALSQLQAQDQLVEIYDRDLQFTLEETKHYFSRTVALPLSNHHAQRLQSVTEGWIAGMKIASLSAELQHDPEHLLRNMHGGTRSIARYLKEVVLDPLPEEVLDFLVKTSFLSRLNAELCNAVTGRDDSKAMLTWIERHNLFFVSP</sequence>
<dbReference type="InterPro" id="IPR027417">
    <property type="entry name" value="P-loop_NTPase"/>
</dbReference>
<dbReference type="EMBL" id="CBWK010000766">
    <property type="protein sequence ID" value="CDL12210.1"/>
    <property type="molecule type" value="Genomic_DNA"/>
</dbReference>
<dbReference type="Proteomes" id="UP000019183">
    <property type="component" value="Unassembled WGS sequence"/>
</dbReference>
<accession>W1DU41</accession>
<organism evidence="2 3">
    <name type="scientific">Klebsiella pneumoniae IS43</name>
    <dbReference type="NCBI Taxonomy" id="1432552"/>
    <lineage>
        <taxon>Bacteria</taxon>
        <taxon>Pseudomonadati</taxon>
        <taxon>Pseudomonadota</taxon>
        <taxon>Gammaproteobacteria</taxon>
        <taxon>Enterobacterales</taxon>
        <taxon>Enterobacteriaceae</taxon>
        <taxon>Klebsiella/Raoultella group</taxon>
        <taxon>Klebsiella</taxon>
        <taxon>Klebsiella pneumoniae complex</taxon>
    </lineage>
</organism>
<dbReference type="Gene3D" id="3.40.50.300">
    <property type="entry name" value="P-loop containing nucleotide triphosphate hydrolases"/>
    <property type="match status" value="1"/>
</dbReference>
<keyword evidence="3" id="KW-1185">Reference proteome</keyword>
<name>W1DU41_KLEPN</name>
<proteinExistence type="predicted"/>
<dbReference type="InterPro" id="IPR059106">
    <property type="entry name" value="WHD_MalT"/>
</dbReference>
<dbReference type="SUPFAM" id="SSF52540">
    <property type="entry name" value="P-loop containing nucleoside triphosphate hydrolases"/>
    <property type="match status" value="1"/>
</dbReference>
<feature type="domain" description="MalT-like winged helix" evidence="1">
    <location>
        <begin position="244"/>
        <end position="296"/>
    </location>
</feature>
<comment type="caution">
    <text evidence="2">The sequence shown here is derived from an EMBL/GenBank/DDBJ whole genome shotgun (WGS) entry which is preliminary data.</text>
</comment>
<evidence type="ECO:0000313" key="3">
    <source>
        <dbReference type="Proteomes" id="UP000019183"/>
    </source>
</evidence>
<reference evidence="2" key="1">
    <citation type="submission" date="2013-10" db="EMBL/GenBank/DDBJ databases">
        <title>Antibiotic resistance diversity of beta-lactamase producers in the General Hospital Vienna.</title>
        <authorList>
            <person name="Barisic I."/>
            <person name="Mitteregger D."/>
            <person name="Hirschl A.M."/>
            <person name="Noehammer C."/>
            <person name="Wiesinger-Mayr H."/>
        </authorList>
    </citation>
    <scope>NUCLEOTIDE SEQUENCE [LARGE SCALE GENOMIC DNA]</scope>
    <source>
        <strain evidence="2">IS43</strain>
    </source>
</reference>
<evidence type="ECO:0000259" key="1">
    <source>
        <dbReference type="Pfam" id="PF25873"/>
    </source>
</evidence>
<evidence type="ECO:0000313" key="2">
    <source>
        <dbReference type="EMBL" id="CDL12210.1"/>
    </source>
</evidence>
<protein>
    <recommendedName>
        <fullName evidence="1">MalT-like winged helix domain-containing protein</fullName>
    </recommendedName>
</protein>